<name>A0A0D2XUQ6_FUSOF</name>
<reference evidence="1" key="2">
    <citation type="submission" date="2025-08" db="UniProtKB">
        <authorList>
            <consortium name="EnsemblFungi"/>
        </authorList>
    </citation>
    <scope>IDENTIFICATION</scope>
    <source>
        <strain evidence="1">4287 / CBS 123668 / FGSC 9935 / NRRL 34936</strain>
    </source>
</reference>
<sequence>MATPTEIRHAYRHLYRNLLKAVQYAIPARFVARDQLRRAFREPGATYDGRGIKRTIWFLQAAAKEKGLEHKILKNLLRVRQMRYRKKDYSAYDPLKYAEYQVLRQRRNRGTDAYFAIKGLRYYRSSSSGSSSRR</sequence>
<evidence type="ECO:0000313" key="2">
    <source>
        <dbReference type="Proteomes" id="UP000002489"/>
    </source>
</evidence>
<accession>A0A0D2XUQ6</accession>
<dbReference type="Proteomes" id="UP000002489">
    <property type="component" value="Unassembled WGS sequence"/>
</dbReference>
<protein>
    <submittedName>
        <fullName evidence="1">Uncharacterized protein</fullName>
    </submittedName>
</protein>
<dbReference type="STRING" id="426428.A0A0D2XUQ6"/>
<reference evidence="2" key="1">
    <citation type="journal article" date="2012" name="Mol. Plant Microbe Interact.">
        <title>A highly conserved effector in Fusarium oxysporum is required for full virulence on Arabidopsis.</title>
        <authorList>
            <person name="Thatcher L.F."/>
            <person name="Gardiner D.M."/>
            <person name="Kazan K."/>
            <person name="Manners J."/>
        </authorList>
    </citation>
    <scope>NUCLEOTIDE SEQUENCE [LARGE SCALE GENOMIC DNA]</scope>
    <source>
        <strain evidence="2">Fo5176</strain>
    </source>
</reference>
<proteinExistence type="predicted"/>
<organism evidence="1 2">
    <name type="scientific">Fusarium oxysporum (strain Fo5176)</name>
    <name type="common">Fusarium vascular wilt</name>
    <dbReference type="NCBI Taxonomy" id="660025"/>
    <lineage>
        <taxon>Eukaryota</taxon>
        <taxon>Fungi</taxon>
        <taxon>Dikarya</taxon>
        <taxon>Ascomycota</taxon>
        <taxon>Pezizomycotina</taxon>
        <taxon>Sordariomycetes</taxon>
        <taxon>Hypocreomycetidae</taxon>
        <taxon>Hypocreales</taxon>
        <taxon>Nectriaceae</taxon>
        <taxon>Fusarium</taxon>
        <taxon>Fusarium oxysporum species complex</taxon>
    </lineage>
</organism>
<dbReference type="EnsemblFungi" id="FOXG_07711T0">
    <property type="protein sequence ID" value="FOXG_07711P0"/>
    <property type="gene ID" value="FOXG_07711"/>
</dbReference>
<evidence type="ECO:0000313" key="1">
    <source>
        <dbReference type="EnsemblFungi" id="FOXG_07711P0"/>
    </source>
</evidence>
<dbReference type="AlphaFoldDB" id="A0A0D2XUQ6"/>